<sequence>GEAWQIDQGYELYYECRFTRTDADISCFVGLSASDASAIAGLVNGIGFKTVAAVLNTVCDNAGSTENVDAIAGVTIAALTWDRVAIHYDGVDTVKFYHAQGDDEFVLVNTLLLSTTTDYVPQDLMMTPTLEAEEQTAAGAGSMYVDYVLVQQRRCRLAE</sequence>
<gene>
    <name evidence="1" type="ORF">LCGC14_2875690</name>
</gene>
<evidence type="ECO:0000313" key="1">
    <source>
        <dbReference type="EMBL" id="KKK75239.1"/>
    </source>
</evidence>
<feature type="non-terminal residue" evidence="1">
    <location>
        <position position="1"/>
    </location>
</feature>
<dbReference type="EMBL" id="LAZR01055956">
    <property type="protein sequence ID" value="KKK75239.1"/>
    <property type="molecule type" value="Genomic_DNA"/>
</dbReference>
<comment type="caution">
    <text evidence="1">The sequence shown here is derived from an EMBL/GenBank/DDBJ whole genome shotgun (WGS) entry which is preliminary data.</text>
</comment>
<organism evidence="1">
    <name type="scientific">marine sediment metagenome</name>
    <dbReference type="NCBI Taxonomy" id="412755"/>
    <lineage>
        <taxon>unclassified sequences</taxon>
        <taxon>metagenomes</taxon>
        <taxon>ecological metagenomes</taxon>
    </lineage>
</organism>
<proteinExistence type="predicted"/>
<dbReference type="AlphaFoldDB" id="A0A0F9A9L4"/>
<accession>A0A0F9A9L4</accession>
<name>A0A0F9A9L4_9ZZZZ</name>
<reference evidence="1" key="1">
    <citation type="journal article" date="2015" name="Nature">
        <title>Complex archaea that bridge the gap between prokaryotes and eukaryotes.</title>
        <authorList>
            <person name="Spang A."/>
            <person name="Saw J.H."/>
            <person name="Jorgensen S.L."/>
            <person name="Zaremba-Niedzwiedzka K."/>
            <person name="Martijn J."/>
            <person name="Lind A.E."/>
            <person name="van Eijk R."/>
            <person name="Schleper C."/>
            <person name="Guy L."/>
            <person name="Ettema T.J."/>
        </authorList>
    </citation>
    <scope>NUCLEOTIDE SEQUENCE</scope>
</reference>
<protein>
    <submittedName>
        <fullName evidence="1">Uncharacterized protein</fullName>
    </submittedName>
</protein>